<evidence type="ECO:0000313" key="2">
    <source>
        <dbReference type="EMBL" id="EGF98771.1"/>
    </source>
</evidence>
<gene>
    <name evidence="2" type="ORF">MELLADRAFT_113238</name>
</gene>
<organism evidence="3">
    <name type="scientific">Melampsora larici-populina (strain 98AG31 / pathotype 3-4-7)</name>
    <name type="common">Poplar leaf rust fungus</name>
    <dbReference type="NCBI Taxonomy" id="747676"/>
    <lineage>
        <taxon>Eukaryota</taxon>
        <taxon>Fungi</taxon>
        <taxon>Dikarya</taxon>
        <taxon>Basidiomycota</taxon>
        <taxon>Pucciniomycotina</taxon>
        <taxon>Pucciniomycetes</taxon>
        <taxon>Pucciniales</taxon>
        <taxon>Melampsoraceae</taxon>
        <taxon>Melampsora</taxon>
    </lineage>
</organism>
<dbReference type="GeneID" id="18924926"/>
<evidence type="ECO:0000313" key="3">
    <source>
        <dbReference type="Proteomes" id="UP000001072"/>
    </source>
</evidence>
<dbReference type="VEuPathDB" id="FungiDB:MELLADRAFT_113238"/>
<dbReference type="KEGG" id="mlr:MELLADRAFT_113238"/>
<keyword evidence="3" id="KW-1185">Reference proteome</keyword>
<reference evidence="3" key="1">
    <citation type="journal article" date="2011" name="Proc. Natl. Acad. Sci. U.S.A.">
        <title>Obligate biotrophy features unraveled by the genomic analysis of rust fungi.</title>
        <authorList>
            <person name="Duplessis S."/>
            <person name="Cuomo C.A."/>
            <person name="Lin Y.-C."/>
            <person name="Aerts A."/>
            <person name="Tisserant E."/>
            <person name="Veneault-Fourrey C."/>
            <person name="Joly D.L."/>
            <person name="Hacquard S."/>
            <person name="Amselem J."/>
            <person name="Cantarel B.L."/>
            <person name="Chiu R."/>
            <person name="Coutinho P.M."/>
            <person name="Feau N."/>
            <person name="Field M."/>
            <person name="Frey P."/>
            <person name="Gelhaye E."/>
            <person name="Goldberg J."/>
            <person name="Grabherr M.G."/>
            <person name="Kodira C.D."/>
            <person name="Kohler A."/>
            <person name="Kuees U."/>
            <person name="Lindquist E.A."/>
            <person name="Lucas S.M."/>
            <person name="Mago R."/>
            <person name="Mauceli E."/>
            <person name="Morin E."/>
            <person name="Murat C."/>
            <person name="Pangilinan J.L."/>
            <person name="Park R."/>
            <person name="Pearson M."/>
            <person name="Quesneville H."/>
            <person name="Rouhier N."/>
            <person name="Sakthikumar S."/>
            <person name="Salamov A.A."/>
            <person name="Schmutz J."/>
            <person name="Selles B."/>
            <person name="Shapiro H."/>
            <person name="Tanguay P."/>
            <person name="Tuskan G.A."/>
            <person name="Henrissat B."/>
            <person name="Van de Peer Y."/>
            <person name="Rouze P."/>
            <person name="Ellis J.G."/>
            <person name="Dodds P.N."/>
            <person name="Schein J.E."/>
            <person name="Zhong S."/>
            <person name="Hamelin R.C."/>
            <person name="Grigoriev I.V."/>
            <person name="Szabo L.J."/>
            <person name="Martin F."/>
        </authorList>
    </citation>
    <scope>NUCLEOTIDE SEQUENCE [LARGE SCALE GENOMIC DNA]</scope>
    <source>
        <strain evidence="3">98AG31 / pathotype 3-4-7</strain>
    </source>
</reference>
<feature type="compositionally biased region" description="Low complexity" evidence="1">
    <location>
        <begin position="255"/>
        <end position="267"/>
    </location>
</feature>
<protein>
    <submittedName>
        <fullName evidence="2">Uncharacterized protein</fullName>
    </submittedName>
</protein>
<dbReference type="RefSeq" id="XP_007417954.1">
    <property type="nucleotide sequence ID" value="XM_007417892.1"/>
</dbReference>
<dbReference type="AlphaFoldDB" id="F4S977"/>
<dbReference type="HOGENOM" id="CLU_604223_0_0_1"/>
<proteinExistence type="predicted"/>
<sequence>MSYYPSSYLAFGLNLLRVVKSVITRTQVSLHNKLDSCILTVAMKSIAVNVTSFVTATRYEDRSLRCEPLTLPSSEPQPSATEQLSVDFSVPSISFKDKVPVSSSNIEEEPLKIISPLANESHSQSAVLPNILVAATLEPLATQPKHATTTFSSTSAPSPFLAFLEASHLEASNRLLVEKSKSKPLDLGCAQFNSAYYRRHLPPALPQLSTRNTPKKPFCWRTTLDAIMKESGEECDEILDELVEESGTRSNQDISGSSHSRSSSISSDTTCIETPVLVNISAASELELEEASILTNPSNTTTLQDPLFASLGSPEKPLSSFKPSSFLDFIESSNQKMIKRTQKEKSKNLKPDVGCSEFNSAYYRRHLPSSLPPLKSNKTFCWKSKLDQMMKEEEYEDISVEIVNQTTTKPPVIFLPSINTSSSHLRSSSCSSDITVVETPTLIYFPKEPILIPSLVELPFCLV</sequence>
<dbReference type="Proteomes" id="UP000001072">
    <property type="component" value="Unassembled WGS sequence"/>
</dbReference>
<accession>F4S977</accession>
<feature type="region of interest" description="Disordered" evidence="1">
    <location>
        <begin position="246"/>
        <end position="267"/>
    </location>
</feature>
<evidence type="ECO:0000256" key="1">
    <source>
        <dbReference type="SAM" id="MobiDB-lite"/>
    </source>
</evidence>
<dbReference type="EMBL" id="GL883169">
    <property type="protein sequence ID" value="EGF98771.1"/>
    <property type="molecule type" value="Genomic_DNA"/>
</dbReference>
<dbReference type="InParanoid" id="F4S977"/>
<name>F4S977_MELLP</name>